<name>A0ACC3AC78_9EURO</name>
<accession>A0ACC3AC78</accession>
<sequence length="212" mass="23774">MAALHLAVTLLSLPLTLSHEQFQHLCACARWAIINIKGDTLDLEDLVTNLKATTKQCAELRECLLERTARLPALLQTTDGANQTRKRDVHATTASGLLNPVAAADGMGKLQDYRDRSTSQMLTYDADELTDLIETLQFHLHNNELTPEDGWQRPLFELDEMNAAYQEIIQQSMEAIIRSNQSPQQELGTAKAMQADIRRLKTKLKFAIGMVM</sequence>
<dbReference type="EMBL" id="JAPDRQ010000041">
    <property type="protein sequence ID" value="KAJ9659341.1"/>
    <property type="molecule type" value="Genomic_DNA"/>
</dbReference>
<organism evidence="1 2">
    <name type="scientific">Neophaeococcomyces mojaviensis</name>
    <dbReference type="NCBI Taxonomy" id="3383035"/>
    <lineage>
        <taxon>Eukaryota</taxon>
        <taxon>Fungi</taxon>
        <taxon>Dikarya</taxon>
        <taxon>Ascomycota</taxon>
        <taxon>Pezizomycotina</taxon>
        <taxon>Eurotiomycetes</taxon>
        <taxon>Chaetothyriomycetidae</taxon>
        <taxon>Chaetothyriales</taxon>
        <taxon>Chaetothyriales incertae sedis</taxon>
        <taxon>Neophaeococcomyces</taxon>
    </lineage>
</organism>
<evidence type="ECO:0000313" key="1">
    <source>
        <dbReference type="EMBL" id="KAJ9659341.1"/>
    </source>
</evidence>
<proteinExistence type="predicted"/>
<comment type="caution">
    <text evidence="1">The sequence shown here is derived from an EMBL/GenBank/DDBJ whole genome shotgun (WGS) entry which is preliminary data.</text>
</comment>
<keyword evidence="2" id="KW-1185">Reference proteome</keyword>
<protein>
    <submittedName>
        <fullName evidence="1">Uncharacterized protein</fullName>
    </submittedName>
</protein>
<reference evidence="1" key="1">
    <citation type="submission" date="2022-10" db="EMBL/GenBank/DDBJ databases">
        <title>Culturing micro-colonial fungi from biological soil crusts in the Mojave desert and describing Neophaeococcomyces mojavensis, and introducing the new genera and species Taxawa tesnikishii.</title>
        <authorList>
            <person name="Kurbessoian T."/>
            <person name="Stajich J.E."/>
        </authorList>
    </citation>
    <scope>NUCLEOTIDE SEQUENCE</scope>
    <source>
        <strain evidence="1">JES_112</strain>
    </source>
</reference>
<gene>
    <name evidence="1" type="ORF">H2198_003217</name>
</gene>
<evidence type="ECO:0000313" key="2">
    <source>
        <dbReference type="Proteomes" id="UP001172386"/>
    </source>
</evidence>
<dbReference type="Proteomes" id="UP001172386">
    <property type="component" value="Unassembled WGS sequence"/>
</dbReference>